<protein>
    <recommendedName>
        <fullName evidence="4 9">N-(5'-phosphoribosyl)anthranilate isomerase</fullName>
        <shortName evidence="9">PRAI</shortName>
        <ecNumber evidence="3 9">5.3.1.24</ecNumber>
    </recommendedName>
</protein>
<comment type="similarity">
    <text evidence="9">Belongs to the TrpF family.</text>
</comment>
<dbReference type="CDD" id="cd00405">
    <property type="entry name" value="PRAI"/>
    <property type="match status" value="1"/>
</dbReference>
<dbReference type="SUPFAM" id="SSF51366">
    <property type="entry name" value="Ribulose-phoshate binding barrel"/>
    <property type="match status" value="1"/>
</dbReference>
<dbReference type="GO" id="GO:0004640">
    <property type="term" value="F:phosphoribosylanthranilate isomerase activity"/>
    <property type="evidence" value="ECO:0007669"/>
    <property type="project" value="UniProtKB-UniRule"/>
</dbReference>
<feature type="domain" description="N-(5'phosphoribosyl) anthranilate isomerase (PRAI)" evidence="10">
    <location>
        <begin position="4"/>
        <end position="188"/>
    </location>
</feature>
<keyword evidence="8 9" id="KW-0413">Isomerase</keyword>
<evidence type="ECO:0000256" key="4">
    <source>
        <dbReference type="ARBA" id="ARBA00022272"/>
    </source>
</evidence>
<dbReference type="Pfam" id="PF00697">
    <property type="entry name" value="PRAI"/>
    <property type="match status" value="1"/>
</dbReference>
<dbReference type="RefSeq" id="WP_013245334.1">
    <property type="nucleotide sequence ID" value="NC_014334.2"/>
</dbReference>
<dbReference type="InterPro" id="IPR044643">
    <property type="entry name" value="TrpF_fam"/>
</dbReference>
<dbReference type="InterPro" id="IPR013785">
    <property type="entry name" value="Aldolase_TIM"/>
</dbReference>
<keyword evidence="7 9" id="KW-0057">Aromatic amino acid biosynthesis</keyword>
<accession>A0AAP4JKU8</accession>
<dbReference type="KEGG" id="lcl:LOCK919_0082"/>
<comment type="pathway">
    <text evidence="2 9">Amino-acid biosynthesis; L-tryptophan biosynthesis; L-tryptophan from chorismate: step 3/5.</text>
</comment>
<evidence type="ECO:0000313" key="11">
    <source>
        <dbReference type="EMBL" id="MDM7455327.1"/>
    </source>
</evidence>
<dbReference type="AlphaFoldDB" id="A0AAP4JKU8"/>
<evidence type="ECO:0000256" key="6">
    <source>
        <dbReference type="ARBA" id="ARBA00022822"/>
    </source>
</evidence>
<name>A0AAP4JKU8_LACPA</name>
<dbReference type="KEGG" id="lcz:LCAZH_0086"/>
<organism evidence="11 12">
    <name type="scientific">Lacticaseibacillus paracasei</name>
    <name type="common">Lactobacillus paracasei</name>
    <dbReference type="NCBI Taxonomy" id="1597"/>
    <lineage>
        <taxon>Bacteria</taxon>
        <taxon>Bacillati</taxon>
        <taxon>Bacillota</taxon>
        <taxon>Bacilli</taxon>
        <taxon>Lactobacillales</taxon>
        <taxon>Lactobacillaceae</taxon>
        <taxon>Lacticaseibacillus</taxon>
    </lineage>
</organism>
<dbReference type="PANTHER" id="PTHR42894:SF1">
    <property type="entry name" value="N-(5'-PHOSPHORIBOSYL)ANTHRANILATE ISOMERASE"/>
    <property type="match status" value="1"/>
</dbReference>
<evidence type="ECO:0000256" key="7">
    <source>
        <dbReference type="ARBA" id="ARBA00023141"/>
    </source>
</evidence>
<gene>
    <name evidence="9" type="primary">trpF</name>
    <name evidence="11" type="ORF">QUF16_13300</name>
</gene>
<evidence type="ECO:0000313" key="12">
    <source>
        <dbReference type="Proteomes" id="UP001231451"/>
    </source>
</evidence>
<evidence type="ECO:0000256" key="3">
    <source>
        <dbReference type="ARBA" id="ARBA00012572"/>
    </source>
</evidence>
<keyword evidence="5 9" id="KW-0028">Amino-acid biosynthesis</keyword>
<dbReference type="InterPro" id="IPR001240">
    <property type="entry name" value="PRAI_dom"/>
</dbReference>
<proteinExistence type="inferred from homology"/>
<comment type="caution">
    <text evidence="11">The sequence shown here is derived from an EMBL/GenBank/DDBJ whole genome shotgun (WGS) entry which is preliminary data.</text>
</comment>
<dbReference type="InterPro" id="IPR011060">
    <property type="entry name" value="RibuloseP-bd_barrel"/>
</dbReference>
<dbReference type="HAMAP" id="MF_00135">
    <property type="entry name" value="PRAI"/>
    <property type="match status" value="1"/>
</dbReference>
<dbReference type="GO" id="GO:0000162">
    <property type="term" value="P:L-tryptophan biosynthetic process"/>
    <property type="evidence" value="ECO:0007669"/>
    <property type="project" value="UniProtKB-UniRule"/>
</dbReference>
<dbReference type="EMBL" id="JAUCBG010000026">
    <property type="protein sequence ID" value="MDM7455327.1"/>
    <property type="molecule type" value="Genomic_DNA"/>
</dbReference>
<evidence type="ECO:0000256" key="1">
    <source>
        <dbReference type="ARBA" id="ARBA00001164"/>
    </source>
</evidence>
<keyword evidence="6 9" id="KW-0822">Tryptophan biosynthesis</keyword>
<dbReference type="Proteomes" id="UP001231451">
    <property type="component" value="Unassembled WGS sequence"/>
</dbReference>
<evidence type="ECO:0000256" key="9">
    <source>
        <dbReference type="HAMAP-Rule" id="MF_00135"/>
    </source>
</evidence>
<evidence type="ECO:0000256" key="2">
    <source>
        <dbReference type="ARBA" id="ARBA00004664"/>
    </source>
</evidence>
<dbReference type="EC" id="5.3.1.24" evidence="3 9"/>
<sequence>MVLVKICGLMHSEDILAVNTAGADFAGFVFAPGRHQISLEQALALNQLLHSKIKTVGVFVNEPVAEILAIYQAGAIDVAQLHGKSTPAEITQLQQAGLKVIQVFERQAIDLTSMADYLMVDSGKGSGQLLNLKAIPHISRPLILAGGLTPLNVRQAVQLVQPTMVDVSSGVETNGHKDADKITQFIQQAKEEAIYEDTKRNNPTANTRRSLWKRLWRPVYS</sequence>
<dbReference type="Gene3D" id="3.20.20.70">
    <property type="entry name" value="Aldolase class I"/>
    <property type="match status" value="1"/>
</dbReference>
<comment type="catalytic activity">
    <reaction evidence="1 9">
        <text>N-(5-phospho-beta-D-ribosyl)anthranilate = 1-(2-carboxyphenylamino)-1-deoxy-D-ribulose 5-phosphate</text>
        <dbReference type="Rhea" id="RHEA:21540"/>
        <dbReference type="ChEBI" id="CHEBI:18277"/>
        <dbReference type="ChEBI" id="CHEBI:58613"/>
        <dbReference type="EC" id="5.3.1.24"/>
    </reaction>
</comment>
<evidence type="ECO:0000256" key="5">
    <source>
        <dbReference type="ARBA" id="ARBA00022605"/>
    </source>
</evidence>
<evidence type="ECO:0000256" key="8">
    <source>
        <dbReference type="ARBA" id="ARBA00023235"/>
    </source>
</evidence>
<reference evidence="11" key="1">
    <citation type="submission" date="2023-06" db="EMBL/GenBank/DDBJ databases">
        <title>Draft Genome Sequences of lactic acid bacteria strains isolated from fermented milk products.</title>
        <authorList>
            <person name="Elcheninov A.G."/>
            <person name="Klyukina A."/>
            <person name="Zayulina K.S."/>
            <person name="Gavirova L.A."/>
            <person name="Shcherbakova P.A."/>
            <person name="Shestakov A.I."/>
            <person name="Kublanov I.V."/>
            <person name="Kochetkova T.V."/>
        </authorList>
    </citation>
    <scope>NUCLEOTIDE SEQUENCE</scope>
    <source>
        <strain evidence="11">TOM.1374</strain>
    </source>
</reference>
<dbReference type="PANTHER" id="PTHR42894">
    <property type="entry name" value="N-(5'-PHOSPHORIBOSYL)ANTHRANILATE ISOMERASE"/>
    <property type="match status" value="1"/>
</dbReference>
<evidence type="ECO:0000259" key="10">
    <source>
        <dbReference type="Pfam" id="PF00697"/>
    </source>
</evidence>